<dbReference type="InterPro" id="IPR015867">
    <property type="entry name" value="N-reg_PII/ATP_PRibTrfase_C"/>
</dbReference>
<dbReference type="SUPFAM" id="SSF54913">
    <property type="entry name" value="GlnB-like"/>
    <property type="match status" value="1"/>
</dbReference>
<comment type="caution">
    <text evidence="1">The sequence shown here is derived from an EMBL/GenBank/DDBJ whole genome shotgun (WGS) entry which is preliminary data.</text>
</comment>
<gene>
    <name evidence="1" type="ORF">JZO70_05115</name>
</gene>
<dbReference type="Proteomes" id="UP000664601">
    <property type="component" value="Unassembled WGS sequence"/>
</dbReference>
<protein>
    <submittedName>
        <fullName evidence="1">Transposase</fullName>
    </submittedName>
</protein>
<evidence type="ECO:0000313" key="2">
    <source>
        <dbReference type="Proteomes" id="UP000664601"/>
    </source>
</evidence>
<reference evidence="1 2" key="1">
    <citation type="submission" date="2021-03" db="EMBL/GenBank/DDBJ databases">
        <title>Enterococcal diversity collection.</title>
        <authorList>
            <person name="Gilmore M.S."/>
            <person name="Schwartzman J."/>
            <person name="Van Tyne D."/>
            <person name="Martin M."/>
            <person name="Earl A.M."/>
            <person name="Manson A.L."/>
            <person name="Straub T."/>
            <person name="Salamzade R."/>
            <person name="Saavedra J."/>
            <person name="Lebreton F."/>
            <person name="Prichula J."/>
            <person name="Schaufler K."/>
            <person name="Gaca A."/>
            <person name="Sgardioli B."/>
            <person name="Wagenaar J."/>
            <person name="Strong T."/>
        </authorList>
    </citation>
    <scope>NUCLEOTIDE SEQUENCE [LARGE SCALE GENOMIC DNA]</scope>
    <source>
        <strain evidence="1 2">669A</strain>
    </source>
</reference>
<dbReference type="EMBL" id="JAFREM010000008">
    <property type="protein sequence ID" value="MBO1305529.1"/>
    <property type="molecule type" value="Genomic_DNA"/>
</dbReference>
<dbReference type="Gene3D" id="3.30.70.120">
    <property type="match status" value="1"/>
</dbReference>
<name>A0ABS3L7C6_9ENTE</name>
<keyword evidence="2" id="KW-1185">Reference proteome</keyword>
<organism evidence="1 2">
    <name type="scientific">Candidatus Enterococcus moelleringii</name>
    <dbReference type="NCBI Taxonomy" id="2815325"/>
    <lineage>
        <taxon>Bacteria</taxon>
        <taxon>Bacillati</taxon>
        <taxon>Bacillota</taxon>
        <taxon>Bacilli</taxon>
        <taxon>Lactobacillales</taxon>
        <taxon>Enterococcaceae</taxon>
        <taxon>Enterococcus</taxon>
    </lineage>
</organism>
<evidence type="ECO:0000313" key="1">
    <source>
        <dbReference type="EMBL" id="MBO1305529.1"/>
    </source>
</evidence>
<dbReference type="InterPro" id="IPR011322">
    <property type="entry name" value="N-reg_PII-like_a/b"/>
</dbReference>
<sequence length="241" mass="26663">MITKGTHKPAVRMLVLIVGQKDLKKAHTILETHYSPVQYLCAGEGTARSELMDLLGLGITDKAVFFCPVLKDCVQELFDELSEKLCLHKPNRGCAFTFPITGASSYILKILNSELEEELHQHIHQEEKRMINEAKHSLIMVTINQGYSEEVMEAATAAGSAGGTVLHARRLDSKETMKKWGISVQPEKEMIFLLVDQDKKRDIMKAIGNQCGLMSEAQGIVLSIPVDGVIGFDSAITKPKN</sequence>
<accession>A0ABS3L7C6</accession>
<proteinExistence type="predicted"/>
<dbReference type="RefSeq" id="WP_207672470.1">
    <property type="nucleotide sequence ID" value="NZ_JAFREM010000008.1"/>
</dbReference>